<comment type="subcellular location">
    <subcellularLocation>
        <location evidence="2">Membrane</location>
        <topology evidence="2">Single-pass membrane protein</topology>
    </subcellularLocation>
</comment>
<evidence type="ECO:0000313" key="21">
    <source>
        <dbReference type="Proteomes" id="UP001054252"/>
    </source>
</evidence>
<feature type="compositionally biased region" description="Basic and acidic residues" evidence="16">
    <location>
        <begin position="207"/>
        <end position="217"/>
    </location>
</feature>
<comment type="caution">
    <text evidence="20">The sequence shown here is derived from an EMBL/GenBank/DDBJ whole genome shotgun (WGS) entry which is preliminary data.</text>
</comment>
<evidence type="ECO:0000256" key="7">
    <source>
        <dbReference type="ARBA" id="ARBA00022723"/>
    </source>
</evidence>
<gene>
    <name evidence="20" type="ORF">SLEP1_g40394</name>
</gene>
<dbReference type="Gene3D" id="3.30.40.10">
    <property type="entry name" value="Zinc/RING finger domain, C3HC4 (zinc finger)"/>
    <property type="match status" value="1"/>
</dbReference>
<sequence>MSLTAVLISFLFCLLCFYTPTTTAHICQISCSGKRDAQAFCCPFGQDETSNNSCSYPRLSMSCNDQNRTILTLPNSDQLPVLAIHYKTRRINLTRPNSCIRGRCHKGSSDPTCSPLSAVKDNDDSRDPTCSFVLVLEWSKANCSLCEQLGGTCRGFKSNQCPEIECSDVSAVKDNDDSRDPTRSFVLVLEWSKANCSRCEQLGGTCRESKSNQRPEIEGSDVPSEGHPIPRSARYGIIIGIGIPIILCFVGLTCYICSRVYAYTHRRRHPTTEFLTSIALQPAVGRAGLDGPTIESYPKTLLGESRRLPNPSDNTCSICLSEYQPKEALRTIPECKHYFHADCIDKWLRMNTTCPLCRNSPGRSMSVTSSTSLSSSSSSISLVIWAV</sequence>
<comment type="similarity">
    <text evidence="14">Belongs to the RING-type zinc finger family. ATL subfamily.</text>
</comment>
<dbReference type="EC" id="2.3.2.27" evidence="4"/>
<dbReference type="CDD" id="cd16461">
    <property type="entry name" value="RING-H2_EL5-like"/>
    <property type="match status" value="1"/>
</dbReference>
<accession>A0AAV5L3V5</accession>
<evidence type="ECO:0000256" key="1">
    <source>
        <dbReference type="ARBA" id="ARBA00000900"/>
    </source>
</evidence>
<reference evidence="20 21" key="1">
    <citation type="journal article" date="2021" name="Commun. Biol.">
        <title>The genome of Shorea leprosula (Dipterocarpaceae) highlights the ecological relevance of drought in aseasonal tropical rainforests.</title>
        <authorList>
            <person name="Ng K.K.S."/>
            <person name="Kobayashi M.J."/>
            <person name="Fawcett J.A."/>
            <person name="Hatakeyama M."/>
            <person name="Paape T."/>
            <person name="Ng C.H."/>
            <person name="Ang C.C."/>
            <person name="Tnah L.H."/>
            <person name="Lee C.T."/>
            <person name="Nishiyama T."/>
            <person name="Sese J."/>
            <person name="O'Brien M.J."/>
            <person name="Copetti D."/>
            <person name="Mohd Noor M.I."/>
            <person name="Ong R.C."/>
            <person name="Putra M."/>
            <person name="Sireger I.Z."/>
            <person name="Indrioko S."/>
            <person name="Kosugi Y."/>
            <person name="Izuno A."/>
            <person name="Isagi Y."/>
            <person name="Lee S.L."/>
            <person name="Shimizu K.K."/>
        </authorList>
    </citation>
    <scope>NUCLEOTIDE SEQUENCE [LARGE SCALE GENOMIC DNA]</scope>
    <source>
        <strain evidence="20">214</strain>
    </source>
</reference>
<evidence type="ECO:0000256" key="16">
    <source>
        <dbReference type="SAM" id="MobiDB-lite"/>
    </source>
</evidence>
<feature type="chain" id="PRO_5043719496" description="RING-type E3 ubiquitin transferase" evidence="18">
    <location>
        <begin position="24"/>
        <end position="387"/>
    </location>
</feature>
<evidence type="ECO:0000256" key="8">
    <source>
        <dbReference type="ARBA" id="ARBA00022729"/>
    </source>
</evidence>
<comment type="pathway">
    <text evidence="3">Protein modification; protein ubiquitination.</text>
</comment>
<evidence type="ECO:0000256" key="12">
    <source>
        <dbReference type="ARBA" id="ARBA00022989"/>
    </source>
</evidence>
<dbReference type="SMART" id="SM00184">
    <property type="entry name" value="RING"/>
    <property type="match status" value="1"/>
</dbReference>
<keyword evidence="7" id="KW-0479">Metal-binding</keyword>
<evidence type="ECO:0000256" key="11">
    <source>
        <dbReference type="ARBA" id="ARBA00022833"/>
    </source>
</evidence>
<feature type="signal peptide" evidence="18">
    <location>
        <begin position="1"/>
        <end position="23"/>
    </location>
</feature>
<dbReference type="GO" id="GO:0016020">
    <property type="term" value="C:membrane"/>
    <property type="evidence" value="ECO:0007669"/>
    <property type="project" value="UniProtKB-SubCell"/>
</dbReference>
<dbReference type="Pfam" id="PF13639">
    <property type="entry name" value="zf-RING_2"/>
    <property type="match status" value="1"/>
</dbReference>
<dbReference type="PROSITE" id="PS50089">
    <property type="entry name" value="ZF_RING_2"/>
    <property type="match status" value="1"/>
</dbReference>
<evidence type="ECO:0000256" key="2">
    <source>
        <dbReference type="ARBA" id="ARBA00004167"/>
    </source>
</evidence>
<evidence type="ECO:0000256" key="9">
    <source>
        <dbReference type="ARBA" id="ARBA00022771"/>
    </source>
</evidence>
<keyword evidence="11" id="KW-0862">Zinc</keyword>
<dbReference type="GO" id="GO:0030247">
    <property type="term" value="F:polysaccharide binding"/>
    <property type="evidence" value="ECO:0007669"/>
    <property type="project" value="InterPro"/>
</dbReference>
<keyword evidence="9 15" id="KW-0863">Zinc-finger</keyword>
<dbReference type="GO" id="GO:0008270">
    <property type="term" value="F:zinc ion binding"/>
    <property type="evidence" value="ECO:0007669"/>
    <property type="project" value="UniProtKB-KW"/>
</dbReference>
<keyword evidence="8 18" id="KW-0732">Signal</keyword>
<keyword evidence="10" id="KW-0833">Ubl conjugation pathway</keyword>
<keyword evidence="6 17" id="KW-0812">Transmembrane</keyword>
<dbReference type="GO" id="GO:0061630">
    <property type="term" value="F:ubiquitin protein ligase activity"/>
    <property type="evidence" value="ECO:0007669"/>
    <property type="project" value="UniProtKB-EC"/>
</dbReference>
<evidence type="ECO:0000256" key="13">
    <source>
        <dbReference type="ARBA" id="ARBA00023136"/>
    </source>
</evidence>
<keyword evidence="12 17" id="KW-1133">Transmembrane helix</keyword>
<dbReference type="PANTHER" id="PTHR46279:SF31">
    <property type="entry name" value="RING-H2 FINGER PROTEIN ATL20-LIKE ISOFORM X1"/>
    <property type="match status" value="1"/>
</dbReference>
<evidence type="ECO:0000313" key="20">
    <source>
        <dbReference type="EMBL" id="GKV31725.1"/>
    </source>
</evidence>
<evidence type="ECO:0000256" key="10">
    <source>
        <dbReference type="ARBA" id="ARBA00022786"/>
    </source>
</evidence>
<evidence type="ECO:0000256" key="17">
    <source>
        <dbReference type="SAM" id="Phobius"/>
    </source>
</evidence>
<dbReference type="PANTHER" id="PTHR46279">
    <property type="entry name" value="RING/U-BOX SUPERFAMILY PROTEIN"/>
    <property type="match status" value="1"/>
</dbReference>
<evidence type="ECO:0000259" key="19">
    <source>
        <dbReference type="PROSITE" id="PS50089"/>
    </source>
</evidence>
<dbReference type="AlphaFoldDB" id="A0AAV5L3V5"/>
<feature type="domain" description="RING-type" evidence="19">
    <location>
        <begin position="316"/>
        <end position="358"/>
    </location>
</feature>
<proteinExistence type="inferred from homology"/>
<keyword evidence="5" id="KW-0808">Transferase</keyword>
<evidence type="ECO:0000256" key="18">
    <source>
        <dbReference type="SAM" id="SignalP"/>
    </source>
</evidence>
<keyword evidence="13 17" id="KW-0472">Membrane</keyword>
<protein>
    <recommendedName>
        <fullName evidence="4">RING-type E3 ubiquitin transferase</fullName>
        <ecNumber evidence="4">2.3.2.27</ecNumber>
    </recommendedName>
</protein>
<dbReference type="InterPro" id="IPR001841">
    <property type="entry name" value="Znf_RING"/>
</dbReference>
<feature type="transmembrane region" description="Helical" evidence="17">
    <location>
        <begin position="235"/>
        <end position="258"/>
    </location>
</feature>
<evidence type="ECO:0000256" key="3">
    <source>
        <dbReference type="ARBA" id="ARBA00004906"/>
    </source>
</evidence>
<feature type="region of interest" description="Disordered" evidence="16">
    <location>
        <begin position="205"/>
        <end position="227"/>
    </location>
</feature>
<dbReference type="Pfam" id="PF13947">
    <property type="entry name" value="GUB_WAK_bind"/>
    <property type="match status" value="1"/>
</dbReference>
<dbReference type="InterPro" id="IPR013083">
    <property type="entry name" value="Znf_RING/FYVE/PHD"/>
</dbReference>
<name>A0AAV5L3V5_9ROSI</name>
<evidence type="ECO:0000256" key="14">
    <source>
        <dbReference type="ARBA" id="ARBA00024209"/>
    </source>
</evidence>
<evidence type="ECO:0000256" key="4">
    <source>
        <dbReference type="ARBA" id="ARBA00012483"/>
    </source>
</evidence>
<organism evidence="20 21">
    <name type="scientific">Rubroshorea leprosula</name>
    <dbReference type="NCBI Taxonomy" id="152421"/>
    <lineage>
        <taxon>Eukaryota</taxon>
        <taxon>Viridiplantae</taxon>
        <taxon>Streptophyta</taxon>
        <taxon>Embryophyta</taxon>
        <taxon>Tracheophyta</taxon>
        <taxon>Spermatophyta</taxon>
        <taxon>Magnoliopsida</taxon>
        <taxon>eudicotyledons</taxon>
        <taxon>Gunneridae</taxon>
        <taxon>Pentapetalae</taxon>
        <taxon>rosids</taxon>
        <taxon>malvids</taxon>
        <taxon>Malvales</taxon>
        <taxon>Dipterocarpaceae</taxon>
        <taxon>Rubroshorea</taxon>
    </lineage>
</organism>
<dbReference type="EMBL" id="BPVZ01000092">
    <property type="protein sequence ID" value="GKV31725.1"/>
    <property type="molecule type" value="Genomic_DNA"/>
</dbReference>
<evidence type="ECO:0000256" key="15">
    <source>
        <dbReference type="PROSITE-ProRule" id="PRU00175"/>
    </source>
</evidence>
<dbReference type="InterPro" id="IPR046948">
    <property type="entry name" value="ATL20-22-like"/>
</dbReference>
<evidence type="ECO:0000256" key="6">
    <source>
        <dbReference type="ARBA" id="ARBA00022692"/>
    </source>
</evidence>
<keyword evidence="21" id="KW-1185">Reference proteome</keyword>
<dbReference type="Proteomes" id="UP001054252">
    <property type="component" value="Unassembled WGS sequence"/>
</dbReference>
<dbReference type="InterPro" id="IPR025287">
    <property type="entry name" value="WAK_GUB"/>
</dbReference>
<comment type="catalytic activity">
    <reaction evidence="1">
        <text>S-ubiquitinyl-[E2 ubiquitin-conjugating enzyme]-L-cysteine + [acceptor protein]-L-lysine = [E2 ubiquitin-conjugating enzyme]-L-cysteine + N(6)-ubiquitinyl-[acceptor protein]-L-lysine.</text>
        <dbReference type="EC" id="2.3.2.27"/>
    </reaction>
</comment>
<dbReference type="SUPFAM" id="SSF57850">
    <property type="entry name" value="RING/U-box"/>
    <property type="match status" value="1"/>
</dbReference>
<evidence type="ECO:0000256" key="5">
    <source>
        <dbReference type="ARBA" id="ARBA00022679"/>
    </source>
</evidence>